<evidence type="ECO:0000256" key="1">
    <source>
        <dbReference type="ARBA" id="ARBA00009986"/>
    </source>
</evidence>
<dbReference type="InterPro" id="IPR016162">
    <property type="entry name" value="Ald_DH_N"/>
</dbReference>
<dbReference type="PROSITE" id="PS00687">
    <property type="entry name" value="ALDEHYDE_DEHYDR_GLU"/>
    <property type="match status" value="1"/>
</dbReference>
<dbReference type="RefSeq" id="WP_091673843.1">
    <property type="nucleotide sequence ID" value="NZ_FOKG01000008.1"/>
</dbReference>
<dbReference type="InterPro" id="IPR016163">
    <property type="entry name" value="Ald_DH_C"/>
</dbReference>
<dbReference type="Pfam" id="PF00171">
    <property type="entry name" value="Aldedh"/>
    <property type="match status" value="1"/>
</dbReference>
<dbReference type="EMBL" id="FOKG01000008">
    <property type="protein sequence ID" value="SFB32079.1"/>
    <property type="molecule type" value="Genomic_DNA"/>
</dbReference>
<dbReference type="AlphaFoldDB" id="A0A1I1A269"/>
<dbReference type="PANTHER" id="PTHR42991">
    <property type="entry name" value="ALDEHYDE DEHYDROGENASE"/>
    <property type="match status" value="1"/>
</dbReference>
<evidence type="ECO:0000259" key="5">
    <source>
        <dbReference type="Pfam" id="PF00171"/>
    </source>
</evidence>
<evidence type="ECO:0000313" key="7">
    <source>
        <dbReference type="Proteomes" id="UP000243799"/>
    </source>
</evidence>
<proteinExistence type="inferred from homology"/>
<dbReference type="OrthoDB" id="6882680at2"/>
<dbReference type="InterPro" id="IPR016161">
    <property type="entry name" value="Ald_DH/histidinol_DH"/>
</dbReference>
<dbReference type="Gene3D" id="3.40.309.10">
    <property type="entry name" value="Aldehyde Dehydrogenase, Chain A, domain 2"/>
    <property type="match status" value="1"/>
</dbReference>
<dbReference type="GO" id="GO:0008911">
    <property type="term" value="F:lactaldehyde dehydrogenase (NAD+) activity"/>
    <property type="evidence" value="ECO:0007669"/>
    <property type="project" value="TreeGrafter"/>
</dbReference>
<comment type="similarity">
    <text evidence="1 4">Belongs to the aldehyde dehydrogenase family.</text>
</comment>
<evidence type="ECO:0000256" key="2">
    <source>
        <dbReference type="ARBA" id="ARBA00023002"/>
    </source>
</evidence>
<name>A0A1I1A269_9PSEU</name>
<reference evidence="7" key="1">
    <citation type="submission" date="2016-10" db="EMBL/GenBank/DDBJ databases">
        <authorList>
            <person name="Varghese N."/>
            <person name="Submissions S."/>
        </authorList>
    </citation>
    <scope>NUCLEOTIDE SEQUENCE [LARGE SCALE GENOMIC DNA]</scope>
    <source>
        <strain evidence="7">CGMCC 4.3568</strain>
    </source>
</reference>
<feature type="domain" description="Aldehyde dehydrogenase" evidence="5">
    <location>
        <begin position="22"/>
        <end position="469"/>
    </location>
</feature>
<dbReference type="STRING" id="490629.SAMN05216266_108121"/>
<dbReference type="Proteomes" id="UP000243799">
    <property type="component" value="Unassembled WGS sequence"/>
</dbReference>
<dbReference type="InterPro" id="IPR051020">
    <property type="entry name" value="ALDH-related_metabolic_enz"/>
</dbReference>
<dbReference type="SUPFAM" id="SSF53720">
    <property type="entry name" value="ALDH-like"/>
    <property type="match status" value="1"/>
</dbReference>
<dbReference type="FunFam" id="3.40.605.10:FF:000020">
    <property type="entry name" value="Aldehyde dehydrogenase"/>
    <property type="match status" value="1"/>
</dbReference>
<feature type="active site" evidence="3">
    <location>
        <position position="252"/>
    </location>
</feature>
<keyword evidence="7" id="KW-1185">Reference proteome</keyword>
<sequence length="481" mass="49941">MDTITPEPRPAWIAGHAEQGEGTLVVTHPFDGSEVATVAVPGAEQVERAVAAAAAVAAEFRRAPAHSRAAALEHVSRGLAARADEIAEVITAENGKPLRWAEAEVSRAISVFRIAAEEARRFNGEMQRLDSDPAGEERLALVTRVPRGPVLGIAPFNFPLNLVAHKVAPALAVGAPIVIKPAPRTPLSALILGEILAETDLPEGAFSVLPLGNEETAGLVRDPRLPVVSFTGSGPVGWSLTDAAPRKHVVLELGGNAAAVVLADWPDLEGAAERIATFGNYQAGQSCIAVQRVIVEREIAGEFLPKLEAAVRGQATGDPYDTTVSVGPVVDEAAAERVVSWVDEAVQAGATLLVGGARDGATVQPTLLADVPASAKVWAEEVFGPVLAVSVVDSAQDAFAAVNDSDYGLQAGIFTRDVRLAFEAAATLDVGGVIVGDVPSYRADQMPYGGVKGSGVGREGVLPAMRDLTVERVTVLTGVPL</sequence>
<evidence type="ECO:0000256" key="4">
    <source>
        <dbReference type="RuleBase" id="RU003345"/>
    </source>
</evidence>
<organism evidence="6 7">
    <name type="scientific">Amycolatopsis marina</name>
    <dbReference type="NCBI Taxonomy" id="490629"/>
    <lineage>
        <taxon>Bacteria</taxon>
        <taxon>Bacillati</taxon>
        <taxon>Actinomycetota</taxon>
        <taxon>Actinomycetes</taxon>
        <taxon>Pseudonocardiales</taxon>
        <taxon>Pseudonocardiaceae</taxon>
        <taxon>Amycolatopsis</taxon>
    </lineage>
</organism>
<evidence type="ECO:0000313" key="6">
    <source>
        <dbReference type="EMBL" id="SFB32079.1"/>
    </source>
</evidence>
<accession>A0A1I1A269</accession>
<protein>
    <submittedName>
        <fullName evidence="6">Succinate semialdehyde dehydrogenase</fullName>
    </submittedName>
</protein>
<keyword evidence="2 4" id="KW-0560">Oxidoreductase</keyword>
<dbReference type="InterPro" id="IPR015590">
    <property type="entry name" value="Aldehyde_DH_dom"/>
</dbReference>
<dbReference type="Gene3D" id="3.40.605.10">
    <property type="entry name" value="Aldehyde Dehydrogenase, Chain A, domain 1"/>
    <property type="match status" value="1"/>
</dbReference>
<evidence type="ECO:0000256" key="3">
    <source>
        <dbReference type="PROSITE-ProRule" id="PRU10007"/>
    </source>
</evidence>
<dbReference type="InterPro" id="IPR029510">
    <property type="entry name" value="Ald_DH_CS_GLU"/>
</dbReference>
<dbReference type="PANTHER" id="PTHR42991:SF1">
    <property type="entry name" value="ALDEHYDE DEHYDROGENASE"/>
    <property type="match status" value="1"/>
</dbReference>
<gene>
    <name evidence="6" type="ORF">SAMN05216266_108121</name>
</gene>